<protein>
    <submittedName>
        <fullName evidence="8">Drug/metabolite transporter (DMT)-like permease</fullName>
    </submittedName>
</protein>
<gene>
    <name evidence="8" type="ORF">C8N42_106110</name>
</gene>
<dbReference type="EMBL" id="QAOH01000006">
    <property type="protein sequence ID" value="PTQ72601.1"/>
    <property type="molecule type" value="Genomic_DNA"/>
</dbReference>
<keyword evidence="3 6" id="KW-0812">Transmembrane</keyword>
<evidence type="ECO:0000256" key="5">
    <source>
        <dbReference type="ARBA" id="ARBA00023136"/>
    </source>
</evidence>
<reference evidence="8 9" key="1">
    <citation type="submission" date="2018-04" db="EMBL/GenBank/DDBJ databases">
        <title>Genomic Encyclopedia of Archaeal and Bacterial Type Strains, Phase II (KMG-II): from individual species to whole genera.</title>
        <authorList>
            <person name="Goeker M."/>
        </authorList>
    </citation>
    <scope>NUCLEOTIDE SEQUENCE [LARGE SCALE GENOMIC DNA]</scope>
    <source>
        <strain evidence="8 9">DSM 100434</strain>
    </source>
</reference>
<evidence type="ECO:0000256" key="4">
    <source>
        <dbReference type="ARBA" id="ARBA00022989"/>
    </source>
</evidence>
<dbReference type="RefSeq" id="WP_170109263.1">
    <property type="nucleotide sequence ID" value="NZ_QAOH01000006.1"/>
</dbReference>
<sequence>MKTDISPLPNITPASWIMVGILGFVWGSTFMVIEIALTGISPFWLATFRLTIAALVMAAFWGVDGFRMGTEPDNKPHPMALIWAGAISSGVPFLFLNWGQQYVTSGFAGTSMAAVPLVVLPMAHFMVAGERLTIRSVIGVALGFLGVFLLVGQDALHSSGADLEFWGRMACLTVAFCYALNSITIRRLPPINPTALTTIMMASGALITLPFSLAAEGLPGLPPLKAFVALIFLGVVSTAAMNQLRVLVIRSAGPTFMTLVNYQVPLWSVILGAWILSEPLPPTLILALALILGGVMISQWPSLRPIVRRIFAQL</sequence>
<dbReference type="Pfam" id="PF00892">
    <property type="entry name" value="EamA"/>
    <property type="match status" value="2"/>
</dbReference>
<dbReference type="InterPro" id="IPR000620">
    <property type="entry name" value="EamA_dom"/>
</dbReference>
<accession>A0A2T5HLZ9</accession>
<keyword evidence="4 6" id="KW-1133">Transmembrane helix</keyword>
<evidence type="ECO:0000256" key="1">
    <source>
        <dbReference type="ARBA" id="ARBA00004141"/>
    </source>
</evidence>
<dbReference type="Proteomes" id="UP000244077">
    <property type="component" value="Unassembled WGS sequence"/>
</dbReference>
<feature type="transmembrane region" description="Helical" evidence="6">
    <location>
        <begin position="16"/>
        <end position="37"/>
    </location>
</feature>
<dbReference type="InterPro" id="IPR037185">
    <property type="entry name" value="EmrE-like"/>
</dbReference>
<comment type="subcellular location">
    <subcellularLocation>
        <location evidence="1">Membrane</location>
        <topology evidence="1">Multi-pass membrane protein</topology>
    </subcellularLocation>
</comment>
<feature type="transmembrane region" description="Helical" evidence="6">
    <location>
        <begin position="165"/>
        <end position="183"/>
    </location>
</feature>
<comment type="similarity">
    <text evidence="2">Belongs to the EamA transporter family.</text>
</comment>
<organism evidence="8 9">
    <name type="scientific">Celeribacter persicus</name>
    <dbReference type="NCBI Taxonomy" id="1651082"/>
    <lineage>
        <taxon>Bacteria</taxon>
        <taxon>Pseudomonadati</taxon>
        <taxon>Pseudomonadota</taxon>
        <taxon>Alphaproteobacteria</taxon>
        <taxon>Rhodobacterales</taxon>
        <taxon>Roseobacteraceae</taxon>
        <taxon>Celeribacter</taxon>
    </lineage>
</organism>
<feature type="transmembrane region" description="Helical" evidence="6">
    <location>
        <begin position="259"/>
        <end position="277"/>
    </location>
</feature>
<feature type="transmembrane region" description="Helical" evidence="6">
    <location>
        <begin position="283"/>
        <end position="303"/>
    </location>
</feature>
<feature type="domain" description="EamA" evidence="7">
    <location>
        <begin position="166"/>
        <end position="297"/>
    </location>
</feature>
<dbReference type="SUPFAM" id="SSF103481">
    <property type="entry name" value="Multidrug resistance efflux transporter EmrE"/>
    <property type="match status" value="2"/>
</dbReference>
<evidence type="ECO:0000256" key="2">
    <source>
        <dbReference type="ARBA" id="ARBA00007362"/>
    </source>
</evidence>
<evidence type="ECO:0000256" key="6">
    <source>
        <dbReference type="SAM" id="Phobius"/>
    </source>
</evidence>
<evidence type="ECO:0000259" key="7">
    <source>
        <dbReference type="Pfam" id="PF00892"/>
    </source>
</evidence>
<proteinExistence type="inferred from homology"/>
<dbReference type="AlphaFoldDB" id="A0A2T5HLZ9"/>
<evidence type="ECO:0000313" key="8">
    <source>
        <dbReference type="EMBL" id="PTQ72601.1"/>
    </source>
</evidence>
<feature type="transmembrane region" description="Helical" evidence="6">
    <location>
        <begin position="226"/>
        <end position="247"/>
    </location>
</feature>
<feature type="transmembrane region" description="Helical" evidence="6">
    <location>
        <begin position="78"/>
        <end position="96"/>
    </location>
</feature>
<name>A0A2T5HLZ9_9RHOB</name>
<feature type="transmembrane region" description="Helical" evidence="6">
    <location>
        <begin position="132"/>
        <end position="153"/>
    </location>
</feature>
<dbReference type="PANTHER" id="PTHR32322:SF2">
    <property type="entry name" value="EAMA DOMAIN-CONTAINING PROTEIN"/>
    <property type="match status" value="1"/>
</dbReference>
<feature type="transmembrane region" description="Helical" evidence="6">
    <location>
        <begin position="195"/>
        <end position="214"/>
    </location>
</feature>
<evidence type="ECO:0000256" key="3">
    <source>
        <dbReference type="ARBA" id="ARBA00022692"/>
    </source>
</evidence>
<dbReference type="InterPro" id="IPR050638">
    <property type="entry name" value="AA-Vitamin_Transporters"/>
</dbReference>
<keyword evidence="9" id="KW-1185">Reference proteome</keyword>
<evidence type="ECO:0000313" key="9">
    <source>
        <dbReference type="Proteomes" id="UP000244077"/>
    </source>
</evidence>
<comment type="caution">
    <text evidence="8">The sequence shown here is derived from an EMBL/GenBank/DDBJ whole genome shotgun (WGS) entry which is preliminary data.</text>
</comment>
<feature type="transmembrane region" description="Helical" evidence="6">
    <location>
        <begin position="43"/>
        <end position="66"/>
    </location>
</feature>
<feature type="domain" description="EamA" evidence="7">
    <location>
        <begin position="17"/>
        <end position="151"/>
    </location>
</feature>
<dbReference type="PANTHER" id="PTHR32322">
    <property type="entry name" value="INNER MEMBRANE TRANSPORTER"/>
    <property type="match status" value="1"/>
</dbReference>
<dbReference type="GO" id="GO:0016020">
    <property type="term" value="C:membrane"/>
    <property type="evidence" value="ECO:0007669"/>
    <property type="project" value="UniProtKB-SubCell"/>
</dbReference>
<keyword evidence="5 6" id="KW-0472">Membrane</keyword>